<proteinExistence type="predicted"/>
<evidence type="ECO:0000313" key="2">
    <source>
        <dbReference type="Proteomes" id="UP000701698"/>
    </source>
</evidence>
<accession>A0A955RPW2</accession>
<sequence>MTCATRIIYDRDDQGFFNHHGHGRVVHDSVTNALIPFEGDEAADLSQLVGKPVAVRFG</sequence>
<gene>
    <name evidence="1" type="ORF">KC571_00875</name>
</gene>
<dbReference type="Proteomes" id="UP000701698">
    <property type="component" value="Unassembled WGS sequence"/>
</dbReference>
<evidence type="ECO:0000313" key="1">
    <source>
        <dbReference type="EMBL" id="MCA9389935.1"/>
    </source>
</evidence>
<name>A0A955RPW2_UNCKA</name>
<organism evidence="1 2">
    <name type="scientific">candidate division WWE3 bacterium</name>
    <dbReference type="NCBI Taxonomy" id="2053526"/>
    <lineage>
        <taxon>Bacteria</taxon>
        <taxon>Katanobacteria</taxon>
    </lineage>
</organism>
<reference evidence="1" key="1">
    <citation type="submission" date="2020-04" db="EMBL/GenBank/DDBJ databases">
        <authorList>
            <person name="Zhang T."/>
        </authorList>
    </citation>
    <scope>NUCLEOTIDE SEQUENCE</scope>
    <source>
        <strain evidence="1">HKST-UBA01</strain>
    </source>
</reference>
<dbReference type="AlphaFoldDB" id="A0A955RPW2"/>
<reference evidence="1" key="2">
    <citation type="journal article" date="2021" name="Microbiome">
        <title>Successional dynamics and alternative stable states in a saline activated sludge microbial community over 9 years.</title>
        <authorList>
            <person name="Wang Y."/>
            <person name="Ye J."/>
            <person name="Ju F."/>
            <person name="Liu L."/>
            <person name="Boyd J.A."/>
            <person name="Deng Y."/>
            <person name="Parks D.H."/>
            <person name="Jiang X."/>
            <person name="Yin X."/>
            <person name="Woodcroft B.J."/>
            <person name="Tyson G.W."/>
            <person name="Hugenholtz P."/>
            <person name="Polz M.F."/>
            <person name="Zhang T."/>
        </authorList>
    </citation>
    <scope>NUCLEOTIDE SEQUENCE</scope>
    <source>
        <strain evidence="1">HKST-UBA01</strain>
    </source>
</reference>
<comment type="caution">
    <text evidence="1">The sequence shown here is derived from an EMBL/GenBank/DDBJ whole genome shotgun (WGS) entry which is preliminary data.</text>
</comment>
<dbReference type="EMBL" id="JAGQKX010000012">
    <property type="protein sequence ID" value="MCA9389935.1"/>
    <property type="molecule type" value="Genomic_DNA"/>
</dbReference>
<protein>
    <submittedName>
        <fullName evidence="1">Uncharacterized protein</fullName>
    </submittedName>
</protein>